<dbReference type="WBParaSite" id="RSKR_0000318900.1">
    <property type="protein sequence ID" value="RSKR_0000318900.1"/>
    <property type="gene ID" value="RSKR_0000318900"/>
</dbReference>
<organism evidence="1 2">
    <name type="scientific">Rhabditophanes sp. KR3021</name>
    <dbReference type="NCBI Taxonomy" id="114890"/>
    <lineage>
        <taxon>Eukaryota</taxon>
        <taxon>Metazoa</taxon>
        <taxon>Ecdysozoa</taxon>
        <taxon>Nematoda</taxon>
        <taxon>Chromadorea</taxon>
        <taxon>Rhabditida</taxon>
        <taxon>Tylenchina</taxon>
        <taxon>Panagrolaimomorpha</taxon>
        <taxon>Strongyloidoidea</taxon>
        <taxon>Alloionematidae</taxon>
        <taxon>Rhabditophanes</taxon>
    </lineage>
</organism>
<dbReference type="Proteomes" id="UP000095286">
    <property type="component" value="Unplaced"/>
</dbReference>
<accession>A0AC35TQ56</accession>
<protein>
    <submittedName>
        <fullName evidence="2">PB1 domain-containing protein</fullName>
    </submittedName>
</protein>
<proteinExistence type="predicted"/>
<sequence length="1671" mass="186533">MNSSGFSQLLVKTKLGRDVRKKFLTHNGDLSLSELQLFVQRIYDIDASTQFVLRYRDTDSDFITLNDDNDVLHAIRNEASLFIEVDTGLTPIQSQEDLLYLLNKAKKSIEDTIESFVASTLTTGQHHQHTSKKAFVESKCATPAKEHENVATIQPSVQEFVQGISNAHQHEERHEFHQEHDLSNSRTSGVTESADSHVETDAQSQQSDISAFEQLNLNEGKHESESAINGFNTREELPQNPYAQVAPMPQYTPSPVAPQQQQQFGTAPPPNSVAPQQPQYGQHQTSQTPTPNHFYQQQQQPVPSPYQQQPQYGQQEPPKPMAPPQFGAPPQGTVSPQQQQPPVFQQQQPPVFQQQAAGERMFRQSPQCPQPTNAFGQPPAVGFAQGFQNQQQSSQQHQQPQQQQQGPPQFGNPQQFTQQPLQGPGAFQQGPPPPSSIGPPPSTGFPPSGGNPGMNPFARPQAGPGAYIILLSEGGYYKDTARLVASTGYYTIPVYNIGKYILQVHALNGLQFDVASYVVHFDEKWNNDQSKEVDFEAIGYWVKGVIKNYDGKDRIGVRLGNEVTKVEADVNANGEYSFIAVPGNYVVQVVDGKEHCIQQDSIDIIVKDQAIEGSSFEVTGHTLTASIGETTNLNPFDARVSISSHTKTEPISCQKGIFKSDLDENSCTLVKSIHDKFEFKCLSPGHYVVTSKMIDSSSIFEPPFMNVHLKQEDVAVSFKIKGFQIKGQVVASESGIENVKIFVKGNVIATSSKNGFFIWNGVEEGKHILTAEKKGYMFNGIKVDLKSTVRALPNITAAKIEVCGQITLENGSQATIFDILIRNKKWDIEETIQSESDGSFCYYAVPAVYAIVVKNKQFHLKPNEHVVNVVDVPVTNIQFLQFQALLKVKVICLEDCNSIEVNLKYPNGNVKILPLSNKKEALFGSLTPGFYKVSVLDGGLKCWENKEVNVRILDKKENTVKMIQTGFKLRFEAPISSSFTLTHVEKKAEYVTRFVEAFEEREECVMESGQYMVVTDSCYRLTNPILDTSIPNKQVLAIDKIIVKGSIKLNNFVWTEPINFIIRGKNEDYPIVAVVDKNSNHAFEAEIPYDSIWNVMQIESHSKNIIFDTKSSDLILNKNCEKNKVVLVVDRAFYVNGSVTPSIEGVQVFNSDGKEAAHSDVGGQFTIGPIRNVSEINITLFKEGYKFEKIGTYNYKAIKLSSLTITIKDRYTSKHLGNSLISLSGLNDYRKNTFINESGTITLFDLAGGVYFCTPFLQEYKFEEDVYQVKISDETDSEIVIYGKQVSFSNYGKISFINGVAASGIKVSAFSKGCNGFQEEGISDDKGNYRIAGLHSNCLYKLTLVDSDQHKITAYPSSFEILIKDSFIENTKFYVSQFTSELDILVELEFVGMPKPSSTFIAIYRGNEKIGKHVLGIDRKTLHLSQYPLDNQTYTVKITPATRLNYQPLDEVSKSVNRNNAVTPSTVQQPQPNYQPLPNYQPVPEIPRKPTDSTSKNQYLQVNTCNLGPDASKPGPAINNYASFQSLGHALKEPSDLLKKKTTPITSIYLVEEYKKAGNLDTLPTLTTDQLKHVLHINPNGTRHPLHTQIKAYYARTYPQRTALFYEDCFSNFITITKARLSKIEKINGDTHVQTIPSQLISFDKNGRCLLQDDKQGFCGWKVGRKGNFVE</sequence>
<evidence type="ECO:0000313" key="2">
    <source>
        <dbReference type="WBParaSite" id="RSKR_0000318900.1"/>
    </source>
</evidence>
<name>A0AC35TQ56_9BILA</name>
<evidence type="ECO:0000313" key="1">
    <source>
        <dbReference type="Proteomes" id="UP000095286"/>
    </source>
</evidence>
<reference evidence="2" key="1">
    <citation type="submission" date="2016-11" db="UniProtKB">
        <authorList>
            <consortium name="WormBaseParasite"/>
        </authorList>
    </citation>
    <scope>IDENTIFICATION</scope>
    <source>
        <strain evidence="2">KR3021</strain>
    </source>
</reference>